<evidence type="ECO:0000256" key="1">
    <source>
        <dbReference type="SAM" id="SignalP"/>
    </source>
</evidence>
<feature type="chain" id="PRO_5046483595" description="DUF222 domain-containing protein" evidence="1">
    <location>
        <begin position="25"/>
        <end position="170"/>
    </location>
</feature>
<keyword evidence="1" id="KW-0732">Signal</keyword>
<protein>
    <recommendedName>
        <fullName evidence="4">DUF222 domain-containing protein</fullName>
    </recommendedName>
</protein>
<proteinExistence type="predicted"/>
<evidence type="ECO:0000313" key="3">
    <source>
        <dbReference type="Proteomes" id="UP000239895"/>
    </source>
</evidence>
<dbReference type="Proteomes" id="UP000239895">
    <property type="component" value="Unassembled WGS sequence"/>
</dbReference>
<sequence>MRRWIVRAVAVAGAFGLVSFGAGAAAAAVTLPEYGRAVVADEDREVTLADLVRLDAFDAPAVGGSGGLADGEVPGEIIDLAAAARVIGVSRAQLDVALAREGATLAGVAARHGVASEHLVDALVADAARRLDQAVLAGGVTVVEVAERRSALADVVRDAVEADRSVRMAV</sequence>
<comment type="caution">
    <text evidence="2">The sequence shown here is derived from an EMBL/GenBank/DDBJ whole genome shotgun (WGS) entry which is preliminary data.</text>
</comment>
<reference evidence="2 3" key="1">
    <citation type="submission" date="2018-03" db="EMBL/GenBank/DDBJ databases">
        <title>Comparative analysis of microorganisms from saline springs in Andes Mountain Range, Colombia.</title>
        <authorList>
            <person name="Rubin E."/>
        </authorList>
    </citation>
    <scope>NUCLEOTIDE SEQUENCE [LARGE SCALE GENOMIC DNA]</scope>
    <source>
        <strain evidence="2 3">CG 23</strain>
    </source>
</reference>
<dbReference type="RefSeq" id="WP_106269363.1">
    <property type="nucleotide sequence ID" value="NZ_PVTX01000011.1"/>
</dbReference>
<dbReference type="EMBL" id="PVTX01000011">
    <property type="protein sequence ID" value="PRZ04018.1"/>
    <property type="molecule type" value="Genomic_DNA"/>
</dbReference>
<accession>A0ABX5EBT1</accession>
<evidence type="ECO:0008006" key="4">
    <source>
        <dbReference type="Google" id="ProtNLM"/>
    </source>
</evidence>
<gene>
    <name evidence="2" type="ORF">BCL65_11152</name>
</gene>
<keyword evidence="3" id="KW-1185">Reference proteome</keyword>
<name>A0ABX5EBT1_9MICO</name>
<organism evidence="2 3">
    <name type="scientific">Isoptericola halotolerans</name>
    <dbReference type="NCBI Taxonomy" id="300560"/>
    <lineage>
        <taxon>Bacteria</taxon>
        <taxon>Bacillati</taxon>
        <taxon>Actinomycetota</taxon>
        <taxon>Actinomycetes</taxon>
        <taxon>Micrococcales</taxon>
        <taxon>Promicromonosporaceae</taxon>
        <taxon>Isoptericola</taxon>
    </lineage>
</organism>
<feature type="signal peptide" evidence="1">
    <location>
        <begin position="1"/>
        <end position="24"/>
    </location>
</feature>
<evidence type="ECO:0000313" key="2">
    <source>
        <dbReference type="EMBL" id="PRZ04018.1"/>
    </source>
</evidence>